<dbReference type="Proteomes" id="UP000295645">
    <property type="component" value="Unassembled WGS sequence"/>
</dbReference>
<evidence type="ECO:0000313" key="3">
    <source>
        <dbReference type="Proteomes" id="UP000295645"/>
    </source>
</evidence>
<evidence type="ECO:0000313" key="2">
    <source>
        <dbReference type="EMBL" id="TCV97224.1"/>
    </source>
</evidence>
<dbReference type="RefSeq" id="WP_132141306.1">
    <property type="nucleotide sequence ID" value="NZ_SMCS01000001.1"/>
</dbReference>
<accession>A0A4R3Z091</accession>
<comment type="caution">
    <text evidence="2">The sequence shown here is derived from an EMBL/GenBank/DDBJ whole genome shotgun (WGS) entry which is preliminary data.</text>
</comment>
<dbReference type="EMBL" id="SMCS01000001">
    <property type="protein sequence ID" value="TCV97224.1"/>
    <property type="molecule type" value="Genomic_DNA"/>
</dbReference>
<dbReference type="AlphaFoldDB" id="A0A4R3Z091"/>
<evidence type="ECO:0000256" key="1">
    <source>
        <dbReference type="SAM" id="SignalP"/>
    </source>
</evidence>
<feature type="chain" id="PRO_5020202781" evidence="1">
    <location>
        <begin position="38"/>
        <end position="297"/>
    </location>
</feature>
<gene>
    <name evidence="2" type="ORF">EC912_101219</name>
</gene>
<organism evidence="2 3">
    <name type="scientific">Luteibacter rhizovicinus</name>
    <dbReference type="NCBI Taxonomy" id="242606"/>
    <lineage>
        <taxon>Bacteria</taxon>
        <taxon>Pseudomonadati</taxon>
        <taxon>Pseudomonadota</taxon>
        <taxon>Gammaproteobacteria</taxon>
        <taxon>Lysobacterales</taxon>
        <taxon>Rhodanobacteraceae</taxon>
        <taxon>Luteibacter</taxon>
    </lineage>
</organism>
<keyword evidence="3" id="KW-1185">Reference proteome</keyword>
<dbReference type="OrthoDB" id="5948494at2"/>
<proteinExistence type="predicted"/>
<protein>
    <submittedName>
        <fullName evidence="2">Uncharacterized protein</fullName>
    </submittedName>
</protein>
<keyword evidence="1" id="KW-0732">Signal</keyword>
<name>A0A4R3Z091_9GAMM</name>
<sequence>MTKLSNTRTATHTPMRRLFGAIATLLLLCAATPAAHAQWEVTDQTTHDTLGEIKSDTSHISTRTDDLNNVLGTTANGGNQTMNANLDSINKKLIIGDNYSADQPGVRMGDPTQALPTPTSTAKLDDGVHCQSVAQPQQATCQKIVDIENAQYQYMLTVYATSKTRDDMLRALLKEREQINSGDPNQYGKLENNTNKLTALYNLIALDQQQMQAVNYAYEANLRYLRATQTLAANAAATGKTTSSLGSINIPGIGGVDIGSAISGLTTGAALATALKGVQSSTPSGMKTLGIGDSNGW</sequence>
<reference evidence="2 3" key="1">
    <citation type="submission" date="2019-03" db="EMBL/GenBank/DDBJ databases">
        <title>Above-ground endophytic microbial communities from plants in different locations in the United States.</title>
        <authorList>
            <person name="Frank C."/>
        </authorList>
    </citation>
    <scope>NUCLEOTIDE SEQUENCE [LARGE SCALE GENOMIC DNA]</scope>
    <source>
        <strain evidence="2 3">LP_13_YM</strain>
    </source>
</reference>
<feature type="signal peptide" evidence="1">
    <location>
        <begin position="1"/>
        <end position="37"/>
    </location>
</feature>